<dbReference type="PANTHER" id="PTHR13061:SF29">
    <property type="entry name" value="GAMMA CARBONIC ANHYDRASE-LIKE 1, MITOCHONDRIAL-RELATED"/>
    <property type="match status" value="1"/>
</dbReference>
<sequence length="198" mass="21644">MTFYAIDGVTPFLDLNSYVHPTAVIIGDVVILGKCYIGPNAVLRGDFGQIYVEEGSNIQDCCVVHSFPGKQTKLGRNSHIGHSSVIHGCTLEENCLVGIHSTVLDNSYIGANCIIGANSLVPDSFVSPPNKLIFGSPAKIRRDLNPEELSWKCNGTLEYQNLAQRSLDTLATCRPERISKPEGIRLTTKSHARKKEFA</sequence>
<accession>A0A127M219</accession>
<reference evidence="1 2" key="1">
    <citation type="submission" date="2015-12" db="EMBL/GenBank/DDBJ databases">
        <authorList>
            <person name="Shamseldin A."/>
            <person name="Moawad H."/>
            <person name="Abd El-Rahim W.M."/>
            <person name="Sadowsky M.J."/>
        </authorList>
    </citation>
    <scope>NUCLEOTIDE SEQUENCE [LARGE SCALE GENOMIC DNA]</scope>
    <source>
        <strain evidence="1 2">SM2</strain>
    </source>
</reference>
<dbReference type="InterPro" id="IPR001451">
    <property type="entry name" value="Hexapep"/>
</dbReference>
<dbReference type="AlphaFoldDB" id="A0A127M219"/>
<evidence type="ECO:0000313" key="2">
    <source>
        <dbReference type="Proteomes" id="UP000074119"/>
    </source>
</evidence>
<dbReference type="KEGG" id="zal:AZF00_02775"/>
<name>A0A127M219_9GAMM</name>
<dbReference type="EMBL" id="CP014544">
    <property type="protein sequence ID" value="AMO67288.1"/>
    <property type="molecule type" value="Genomic_DNA"/>
</dbReference>
<dbReference type="RefSeq" id="WP_008248118.1">
    <property type="nucleotide sequence ID" value="NZ_CP014544.1"/>
</dbReference>
<organism evidence="1 2">
    <name type="scientific">Zhongshania aliphaticivorans</name>
    <dbReference type="NCBI Taxonomy" id="1470434"/>
    <lineage>
        <taxon>Bacteria</taxon>
        <taxon>Pseudomonadati</taxon>
        <taxon>Pseudomonadota</taxon>
        <taxon>Gammaproteobacteria</taxon>
        <taxon>Cellvibrionales</taxon>
        <taxon>Spongiibacteraceae</taxon>
        <taxon>Zhongshania</taxon>
    </lineage>
</organism>
<dbReference type="SUPFAM" id="SSF51161">
    <property type="entry name" value="Trimeric LpxA-like enzymes"/>
    <property type="match status" value="1"/>
</dbReference>
<evidence type="ECO:0000313" key="1">
    <source>
        <dbReference type="EMBL" id="AMO67288.1"/>
    </source>
</evidence>
<proteinExistence type="predicted"/>
<dbReference type="Gene3D" id="2.160.10.10">
    <property type="entry name" value="Hexapeptide repeat proteins"/>
    <property type="match status" value="1"/>
</dbReference>
<dbReference type="PANTHER" id="PTHR13061">
    <property type="entry name" value="DYNACTIN SUBUNIT P25"/>
    <property type="match status" value="1"/>
</dbReference>
<gene>
    <name evidence="1" type="ORF">AZF00_02775</name>
</gene>
<dbReference type="InterPro" id="IPR050484">
    <property type="entry name" value="Transf_Hexapept/Carb_Anhydrase"/>
</dbReference>
<dbReference type="Pfam" id="PF00132">
    <property type="entry name" value="Hexapep"/>
    <property type="match status" value="1"/>
</dbReference>
<dbReference type="Proteomes" id="UP000074119">
    <property type="component" value="Chromosome"/>
</dbReference>
<dbReference type="STRING" id="1470434.AZF00_02775"/>
<protein>
    <submittedName>
        <fullName evidence="1">Phenylacetic acid degradation protein PaaY</fullName>
    </submittedName>
</protein>
<dbReference type="InterPro" id="IPR011004">
    <property type="entry name" value="Trimer_LpxA-like_sf"/>
</dbReference>